<dbReference type="AlphaFoldDB" id="A0A2T4J3C7"/>
<evidence type="ECO:0008006" key="4">
    <source>
        <dbReference type="Google" id="ProtNLM"/>
    </source>
</evidence>
<dbReference type="InterPro" id="IPR050966">
    <property type="entry name" value="Glutamyl_endopeptidase"/>
</dbReference>
<name>A0A2T4J3C7_9HYPH</name>
<accession>A0A2T4J3C7</accession>
<dbReference type="PANTHER" id="PTHR15462">
    <property type="entry name" value="SERINE PROTEASE"/>
    <property type="match status" value="1"/>
</dbReference>
<dbReference type="InterPro" id="IPR009003">
    <property type="entry name" value="Peptidase_S1_PA"/>
</dbReference>
<dbReference type="Pfam" id="PF13365">
    <property type="entry name" value="Trypsin_2"/>
    <property type="match status" value="1"/>
</dbReference>
<dbReference type="InterPro" id="IPR043504">
    <property type="entry name" value="Peptidase_S1_PA_chymotrypsin"/>
</dbReference>
<dbReference type="Proteomes" id="UP000240259">
    <property type="component" value="Unassembled WGS sequence"/>
</dbReference>
<dbReference type="OrthoDB" id="267336at2"/>
<organism evidence="2 3">
    <name type="scientific">Mesorhizobium helmanticense</name>
    <dbReference type="NCBI Taxonomy" id="1776423"/>
    <lineage>
        <taxon>Bacteria</taxon>
        <taxon>Pseudomonadati</taxon>
        <taxon>Pseudomonadota</taxon>
        <taxon>Alphaproteobacteria</taxon>
        <taxon>Hyphomicrobiales</taxon>
        <taxon>Phyllobacteriaceae</taxon>
        <taxon>Mesorhizobium</taxon>
    </lineage>
</organism>
<protein>
    <recommendedName>
        <fullName evidence="4">Peptidase S1 domain-containing protein</fullName>
    </recommendedName>
</protein>
<evidence type="ECO:0000256" key="1">
    <source>
        <dbReference type="ARBA" id="ARBA00022729"/>
    </source>
</evidence>
<dbReference type="Gene3D" id="2.40.10.10">
    <property type="entry name" value="Trypsin-like serine proteases"/>
    <property type="match status" value="2"/>
</dbReference>
<reference evidence="2 3" key="1">
    <citation type="submission" date="2018-03" db="EMBL/GenBank/DDBJ databases">
        <title>Genome sequence of the symbiotic type strain Mesorhizobium helmanticense CSLC115NT isolated from Lotus corniculatus nodules.</title>
        <authorList>
            <person name="Sannazzaro A.I."/>
            <person name="Torres Tejerizo G.A."/>
            <person name="Dip D."/>
            <person name="Caballero M."/>
            <person name="Pistorio M."/>
            <person name="Estrella M.J."/>
        </authorList>
    </citation>
    <scope>NUCLEOTIDE SEQUENCE [LARGE SCALE GENOMIC DNA]</scope>
    <source>
        <strain evidence="2 3">CSLC115N</strain>
    </source>
</reference>
<proteinExistence type="predicted"/>
<dbReference type="PANTHER" id="PTHR15462:SF8">
    <property type="entry name" value="SERINE PROTEASE"/>
    <property type="match status" value="1"/>
</dbReference>
<evidence type="ECO:0000313" key="3">
    <source>
        <dbReference type="Proteomes" id="UP000240259"/>
    </source>
</evidence>
<evidence type="ECO:0000313" key="2">
    <source>
        <dbReference type="EMBL" id="PTE12385.1"/>
    </source>
</evidence>
<gene>
    <name evidence="2" type="ORF">C9427_02035</name>
</gene>
<dbReference type="PROSITE" id="PS00134">
    <property type="entry name" value="TRYPSIN_HIS"/>
    <property type="match status" value="1"/>
</dbReference>
<keyword evidence="1" id="KW-0732">Signal</keyword>
<dbReference type="EMBL" id="PZJX01000003">
    <property type="protein sequence ID" value="PTE12385.1"/>
    <property type="molecule type" value="Genomic_DNA"/>
</dbReference>
<sequence>MKSRWGTRSGLMLIAALGVISSSLKVLAATVGLVTLSDGSMCSGALLDPETLVTAAHCVFDRGGERLGVASIRLRQIGGESGVASAGAIRVPFEFDPQRNRQSTIVERWDVAFINIWPTSTLPPISIAAPADLLAGQSVLQAGFSLDAAGELRLKVHKCMLLKITHRRGVEDPDFGSLVHDCPAQHGESGSPLIVVVRGRQYLAGLVTARQFGEGRAVDMSVFQLVVPQ</sequence>
<dbReference type="SUPFAM" id="SSF50494">
    <property type="entry name" value="Trypsin-like serine proteases"/>
    <property type="match status" value="1"/>
</dbReference>
<dbReference type="GO" id="GO:0006508">
    <property type="term" value="P:proteolysis"/>
    <property type="evidence" value="ECO:0007669"/>
    <property type="project" value="InterPro"/>
</dbReference>
<dbReference type="InterPro" id="IPR018114">
    <property type="entry name" value="TRYPSIN_HIS"/>
</dbReference>
<comment type="caution">
    <text evidence="2">The sequence shown here is derived from an EMBL/GenBank/DDBJ whole genome shotgun (WGS) entry which is preliminary data.</text>
</comment>
<dbReference type="GO" id="GO:0004252">
    <property type="term" value="F:serine-type endopeptidase activity"/>
    <property type="evidence" value="ECO:0007669"/>
    <property type="project" value="InterPro"/>
</dbReference>
<keyword evidence="3" id="KW-1185">Reference proteome</keyword>